<dbReference type="Proteomes" id="UP000245638">
    <property type="component" value="Unassembled WGS sequence"/>
</dbReference>
<sequence>MKLFSKKKYYFECKSIGMNCGFEIKGSSSEEELLEILRVHAKSAHGISQIPEDLINKIKQNIKKM</sequence>
<dbReference type="InterPro" id="IPR009409">
    <property type="entry name" value="DUF1059"/>
</dbReference>
<dbReference type="Pfam" id="PF06348">
    <property type="entry name" value="DUF1059"/>
    <property type="match status" value="1"/>
</dbReference>
<gene>
    <name evidence="1" type="ORF">DDW13_09490</name>
</gene>
<proteinExistence type="predicted"/>
<dbReference type="AlphaFoldDB" id="A0A2T9X1R3"/>
<protein>
    <submittedName>
        <fullName evidence="1">DUF1059 domain-containing protein</fullName>
    </submittedName>
</protein>
<evidence type="ECO:0000313" key="1">
    <source>
        <dbReference type="EMBL" id="PVU73975.1"/>
    </source>
</evidence>
<organism evidence="1 2">
    <name type="scientific">Acidianus hospitalis</name>
    <dbReference type="NCBI Taxonomy" id="563177"/>
    <lineage>
        <taxon>Archaea</taxon>
        <taxon>Thermoproteota</taxon>
        <taxon>Thermoprotei</taxon>
        <taxon>Sulfolobales</taxon>
        <taxon>Sulfolobaceae</taxon>
        <taxon>Acidianus</taxon>
    </lineage>
</organism>
<evidence type="ECO:0000313" key="2">
    <source>
        <dbReference type="Proteomes" id="UP000245638"/>
    </source>
</evidence>
<dbReference type="EMBL" id="QEFD01000236">
    <property type="protein sequence ID" value="PVU73975.1"/>
    <property type="molecule type" value="Genomic_DNA"/>
</dbReference>
<comment type="caution">
    <text evidence="1">The sequence shown here is derived from an EMBL/GenBank/DDBJ whole genome shotgun (WGS) entry which is preliminary data.</text>
</comment>
<accession>A0A2T9X1R3</accession>
<name>A0A2T9X1R3_9CREN</name>
<reference evidence="1 2" key="1">
    <citation type="journal article" date="2015" name="Appl. Environ. Microbiol.">
        <title>Nanoarchaeota, Their Sulfolobales Host, and Nanoarchaeota Virus Distribution across Yellowstone National Park Hot Springs.</title>
        <authorList>
            <person name="Munson-McGee J.H."/>
            <person name="Field E.K."/>
            <person name="Bateson M."/>
            <person name="Rooney C."/>
            <person name="Stepanauskas R."/>
            <person name="Young M.J."/>
        </authorList>
    </citation>
    <scope>NUCLEOTIDE SEQUENCE [LARGE SCALE GENOMIC DNA]</scope>
    <source>
        <strain evidence="1">SCGC AC-742_N10</strain>
    </source>
</reference>